<reference evidence="12 13" key="1">
    <citation type="submission" date="2019-07" db="EMBL/GenBank/DDBJ databases">
        <title>Insights of Desulfuromonas acetexigens electromicrobiology.</title>
        <authorList>
            <person name="Katuri K."/>
            <person name="Sapireddy V."/>
            <person name="Shaw D.R."/>
            <person name="Saikaly P."/>
        </authorList>
    </citation>
    <scope>NUCLEOTIDE SEQUENCE [LARGE SCALE GENOMIC DNA]</scope>
    <source>
        <strain evidence="12 13">2873</strain>
    </source>
</reference>
<dbReference type="CDD" id="cd00082">
    <property type="entry name" value="HisKA"/>
    <property type="match status" value="1"/>
</dbReference>
<comment type="catalytic activity">
    <reaction evidence="1">
        <text>ATP + protein L-histidine = ADP + protein N-phospho-L-histidine.</text>
        <dbReference type="EC" id="2.7.13.3"/>
    </reaction>
</comment>
<dbReference type="InterPro" id="IPR050351">
    <property type="entry name" value="BphY/WalK/GraS-like"/>
</dbReference>
<evidence type="ECO:0000256" key="2">
    <source>
        <dbReference type="ARBA" id="ARBA00012438"/>
    </source>
</evidence>
<evidence type="ECO:0000256" key="10">
    <source>
        <dbReference type="SAM" id="Phobius"/>
    </source>
</evidence>
<dbReference type="PANTHER" id="PTHR42878:SF7">
    <property type="entry name" value="SENSOR HISTIDINE KINASE GLRK"/>
    <property type="match status" value="1"/>
</dbReference>
<dbReference type="SUPFAM" id="SSF55785">
    <property type="entry name" value="PYP-like sensor domain (PAS domain)"/>
    <property type="match status" value="1"/>
</dbReference>
<dbReference type="EC" id="2.7.13.3" evidence="2"/>
<evidence type="ECO:0000256" key="6">
    <source>
        <dbReference type="ARBA" id="ARBA00022777"/>
    </source>
</evidence>
<dbReference type="SUPFAM" id="SSF47384">
    <property type="entry name" value="Homodimeric domain of signal transducing histidine kinase"/>
    <property type="match status" value="1"/>
</dbReference>
<evidence type="ECO:0000256" key="5">
    <source>
        <dbReference type="ARBA" id="ARBA00022741"/>
    </source>
</evidence>
<evidence type="ECO:0000256" key="8">
    <source>
        <dbReference type="ARBA" id="ARBA00023012"/>
    </source>
</evidence>
<keyword evidence="6 12" id="KW-0418">Kinase</keyword>
<dbReference type="InterPro" id="IPR003661">
    <property type="entry name" value="HisK_dim/P_dom"/>
</dbReference>
<keyword evidence="10" id="KW-1133">Transmembrane helix</keyword>
<evidence type="ECO:0000313" key="13">
    <source>
        <dbReference type="Proteomes" id="UP000317155"/>
    </source>
</evidence>
<feature type="transmembrane region" description="Helical" evidence="10">
    <location>
        <begin position="14"/>
        <end position="32"/>
    </location>
</feature>
<dbReference type="EMBL" id="VJVV01000008">
    <property type="protein sequence ID" value="TRO80353.1"/>
    <property type="molecule type" value="Genomic_DNA"/>
</dbReference>
<keyword evidence="3" id="KW-0597">Phosphoprotein</keyword>
<dbReference type="FunFam" id="3.30.565.10:FF:000006">
    <property type="entry name" value="Sensor histidine kinase WalK"/>
    <property type="match status" value="1"/>
</dbReference>
<keyword evidence="8" id="KW-0902">Two-component regulatory system</keyword>
<feature type="domain" description="Histidine kinase" evidence="11">
    <location>
        <begin position="208"/>
        <end position="423"/>
    </location>
</feature>
<dbReference type="GO" id="GO:0000156">
    <property type="term" value="F:phosphorelay response regulator activity"/>
    <property type="evidence" value="ECO:0007669"/>
    <property type="project" value="TreeGrafter"/>
</dbReference>
<dbReference type="SUPFAM" id="SSF55874">
    <property type="entry name" value="ATPase domain of HSP90 chaperone/DNA topoisomerase II/histidine kinase"/>
    <property type="match status" value="1"/>
</dbReference>
<evidence type="ECO:0000259" key="11">
    <source>
        <dbReference type="PROSITE" id="PS50109"/>
    </source>
</evidence>
<dbReference type="GO" id="GO:0005524">
    <property type="term" value="F:ATP binding"/>
    <property type="evidence" value="ECO:0007669"/>
    <property type="project" value="UniProtKB-KW"/>
</dbReference>
<dbReference type="InterPro" id="IPR003594">
    <property type="entry name" value="HATPase_dom"/>
</dbReference>
<dbReference type="PRINTS" id="PR00344">
    <property type="entry name" value="BCTRLSENSOR"/>
</dbReference>
<accession>A0A550JB62</accession>
<keyword evidence="4" id="KW-0808">Transferase</keyword>
<evidence type="ECO:0000256" key="1">
    <source>
        <dbReference type="ARBA" id="ARBA00000085"/>
    </source>
</evidence>
<feature type="transmembrane region" description="Helical" evidence="10">
    <location>
        <begin position="52"/>
        <end position="70"/>
    </location>
</feature>
<dbReference type="Pfam" id="PF00512">
    <property type="entry name" value="HisKA"/>
    <property type="match status" value="1"/>
</dbReference>
<dbReference type="InterPro" id="IPR004358">
    <property type="entry name" value="Sig_transdc_His_kin-like_C"/>
</dbReference>
<dbReference type="Proteomes" id="UP000317155">
    <property type="component" value="Unassembled WGS sequence"/>
</dbReference>
<sequence length="438" mass="49318">MYRNSTSRRQSRRIPLKIAGIYAVIGTAWILLSDRALSALVADPSLTARLQTYKGWFYVLATSALLYLLVRRHTRALGTQFEEIRTIFDSLNAIVYVADLETYELLHLNRLGEELSGTRDWRGKRCFEVLQADQRGPCGFCSNSRLELGGQARAPYSWVFRNTRNQRWYQCIDKAIPWSDGRLVRLEIAIDITESRELEELKDQMLSAVSHEMRTPMTAILGFTEFMLEEEGSAEERRGYLEAMHREGQRLNRLIDNFLRLGRLKSQRESLHRERLHPQELLAPLAKKYAQASPRHPLRLEIAEGTGPFWGEAEDLALVIDNLLANALQYSPEGGEIVLGAKSRGDEVLLWVKDPGIGIEAGELERIFVPFFRVDNSDQRRTSGVGLGLPLAREIVSRHQGRIWAESAPASGSTFYVALPGAAGTSVAPAPESPSRGD</sequence>
<evidence type="ECO:0000256" key="9">
    <source>
        <dbReference type="ARBA" id="ARBA00023136"/>
    </source>
</evidence>
<dbReference type="RefSeq" id="WP_092058635.1">
    <property type="nucleotide sequence ID" value="NZ_FOJJ01000040.1"/>
</dbReference>
<dbReference type="InterPro" id="IPR035965">
    <property type="entry name" value="PAS-like_dom_sf"/>
</dbReference>
<proteinExistence type="predicted"/>
<gene>
    <name evidence="12" type="ORF">FL622_12100</name>
</gene>
<dbReference type="GO" id="GO:0007234">
    <property type="term" value="P:osmosensory signaling via phosphorelay pathway"/>
    <property type="evidence" value="ECO:0007669"/>
    <property type="project" value="TreeGrafter"/>
</dbReference>
<dbReference type="SMART" id="SM00387">
    <property type="entry name" value="HATPase_c"/>
    <property type="match status" value="1"/>
</dbReference>
<protein>
    <recommendedName>
        <fullName evidence="2">histidine kinase</fullName>
        <ecNumber evidence="2">2.7.13.3</ecNumber>
    </recommendedName>
</protein>
<dbReference type="Gene3D" id="3.30.450.20">
    <property type="entry name" value="PAS domain"/>
    <property type="match status" value="1"/>
</dbReference>
<dbReference type="AlphaFoldDB" id="A0A550JB62"/>
<evidence type="ECO:0000256" key="4">
    <source>
        <dbReference type="ARBA" id="ARBA00022679"/>
    </source>
</evidence>
<dbReference type="GO" id="GO:0030295">
    <property type="term" value="F:protein kinase activator activity"/>
    <property type="evidence" value="ECO:0007669"/>
    <property type="project" value="TreeGrafter"/>
</dbReference>
<keyword evidence="5" id="KW-0547">Nucleotide-binding</keyword>
<evidence type="ECO:0000256" key="3">
    <source>
        <dbReference type="ARBA" id="ARBA00022553"/>
    </source>
</evidence>
<keyword evidence="9 10" id="KW-0472">Membrane</keyword>
<evidence type="ECO:0000313" key="12">
    <source>
        <dbReference type="EMBL" id="TRO80353.1"/>
    </source>
</evidence>
<organism evidence="12 13">
    <name type="scientific">Trichloromonas acetexigens</name>
    <dbReference type="NCBI Taxonomy" id="38815"/>
    <lineage>
        <taxon>Bacteria</taxon>
        <taxon>Pseudomonadati</taxon>
        <taxon>Thermodesulfobacteriota</taxon>
        <taxon>Desulfuromonadia</taxon>
        <taxon>Desulfuromonadales</taxon>
        <taxon>Trichloromonadaceae</taxon>
        <taxon>Trichloromonas</taxon>
    </lineage>
</organism>
<dbReference type="Gene3D" id="3.30.565.10">
    <property type="entry name" value="Histidine kinase-like ATPase, C-terminal domain"/>
    <property type="match status" value="1"/>
</dbReference>
<keyword evidence="7" id="KW-0067">ATP-binding</keyword>
<dbReference type="Pfam" id="PF02518">
    <property type="entry name" value="HATPase_c"/>
    <property type="match status" value="1"/>
</dbReference>
<dbReference type="SMART" id="SM00388">
    <property type="entry name" value="HisKA"/>
    <property type="match status" value="1"/>
</dbReference>
<dbReference type="Gene3D" id="1.10.287.130">
    <property type="match status" value="1"/>
</dbReference>
<dbReference type="FunFam" id="1.10.287.130:FF:000001">
    <property type="entry name" value="Two-component sensor histidine kinase"/>
    <property type="match status" value="1"/>
</dbReference>
<comment type="caution">
    <text evidence="12">The sequence shown here is derived from an EMBL/GenBank/DDBJ whole genome shotgun (WGS) entry which is preliminary data.</text>
</comment>
<dbReference type="PANTHER" id="PTHR42878">
    <property type="entry name" value="TWO-COMPONENT HISTIDINE KINASE"/>
    <property type="match status" value="1"/>
</dbReference>
<dbReference type="InterPro" id="IPR036890">
    <property type="entry name" value="HATPase_C_sf"/>
</dbReference>
<dbReference type="GO" id="GO:0000155">
    <property type="term" value="F:phosphorelay sensor kinase activity"/>
    <property type="evidence" value="ECO:0007669"/>
    <property type="project" value="InterPro"/>
</dbReference>
<keyword evidence="13" id="KW-1185">Reference proteome</keyword>
<dbReference type="InterPro" id="IPR005467">
    <property type="entry name" value="His_kinase_dom"/>
</dbReference>
<dbReference type="InterPro" id="IPR036097">
    <property type="entry name" value="HisK_dim/P_sf"/>
</dbReference>
<dbReference type="PROSITE" id="PS50109">
    <property type="entry name" value="HIS_KIN"/>
    <property type="match status" value="1"/>
</dbReference>
<evidence type="ECO:0000256" key="7">
    <source>
        <dbReference type="ARBA" id="ARBA00022840"/>
    </source>
</evidence>
<dbReference type="OrthoDB" id="5416317at2"/>
<keyword evidence="10" id="KW-0812">Transmembrane</keyword>
<name>A0A550JB62_9BACT</name>